<dbReference type="CDD" id="cd06558">
    <property type="entry name" value="crotonase-like"/>
    <property type="match status" value="1"/>
</dbReference>
<evidence type="ECO:0000313" key="1">
    <source>
        <dbReference type="EMBL" id="PPB82839.1"/>
    </source>
</evidence>
<sequence>MATLEPVAAPVDFRTDPSRYKHWKLCFDGPVATLALDVDEEGGICSGYKLKLNSYDLGVDIELHDALQRIRFEHPEIRAVVLTSSKERVFSSGANIFMLGMSSHAWKVNFCKFTNETRNGIEDASRHSGLKFLAAVNGACAGGGYELAMACDEIWLVDDRASSVALPEVPLLGVLPGTGGLTRLTDKRKVRHDRADLFCTVVEGIRGERAKQWRLVDEVVKPSQFEQAVKARALELAAQSDRPCDARGVALTPIERSTRDDGIAYQTLEVTLDRAARIATLTAKAPCGPQPADIDAIVAAGANWWPLRFGRELDDAILSLRTNEGEIGTWILRTSGDARAVLDVDAALVSHRDHWFVRETMGLLRRTLARIDVSSRSLFALIESGSCFVGILAELAFAADRSYMQALPDNPSQQPAIMLSEANFGLYPMVTRQSRLARRFYGDDALFEALRDKIGMPVDPLEAERLGLVTAAPDDLDWPDEIRIALEERAAMSPDALTGLEANLRFNGPETMESRIFGRLSAWQNWIFNRPNAAGDKGALKAYGKGAKPQFDVGRV</sequence>
<keyword evidence="2" id="KW-1185">Reference proteome</keyword>
<dbReference type="InterPro" id="IPR029045">
    <property type="entry name" value="ClpP/crotonase-like_dom_sf"/>
</dbReference>
<dbReference type="PANTHER" id="PTHR11941:SF54">
    <property type="entry name" value="ENOYL-COA HYDRATASE, MITOCHONDRIAL"/>
    <property type="match status" value="1"/>
</dbReference>
<dbReference type="GO" id="GO:0016829">
    <property type="term" value="F:lyase activity"/>
    <property type="evidence" value="ECO:0007669"/>
    <property type="project" value="InterPro"/>
</dbReference>
<dbReference type="InterPro" id="IPR001753">
    <property type="entry name" value="Enoyl-CoA_hydra/iso"/>
</dbReference>
<dbReference type="Gene3D" id="3.90.226.10">
    <property type="entry name" value="2-enoyl-CoA Hydratase, Chain A, domain 1"/>
    <property type="match status" value="2"/>
</dbReference>
<proteinExistence type="predicted"/>
<dbReference type="Pfam" id="PF00378">
    <property type="entry name" value="ECH_1"/>
    <property type="match status" value="1"/>
</dbReference>
<dbReference type="GO" id="GO:0006635">
    <property type="term" value="P:fatty acid beta-oxidation"/>
    <property type="evidence" value="ECO:0007669"/>
    <property type="project" value="TreeGrafter"/>
</dbReference>
<reference evidence="1 2" key="1">
    <citation type="submission" date="2018-01" db="EMBL/GenBank/DDBJ databases">
        <title>Genomic Encyclopedia of Type Strains, Phase III (KMG-III): the genomes of soil and plant-associated and newly described type strains.</title>
        <authorList>
            <person name="Whitman W."/>
        </authorList>
    </citation>
    <scope>NUCLEOTIDE SEQUENCE [LARGE SCALE GENOMIC DNA]</scope>
    <source>
        <strain evidence="1 2">HKI456</strain>
    </source>
</reference>
<dbReference type="PANTHER" id="PTHR11941">
    <property type="entry name" value="ENOYL-COA HYDRATASE-RELATED"/>
    <property type="match status" value="1"/>
</dbReference>
<name>A0A2P5K7Z3_9BURK</name>
<organism evidence="1 2">
    <name type="scientific">Mycetohabitans endofungorum</name>
    <dbReference type="NCBI Taxonomy" id="417203"/>
    <lineage>
        <taxon>Bacteria</taxon>
        <taxon>Pseudomonadati</taxon>
        <taxon>Pseudomonadota</taxon>
        <taxon>Betaproteobacteria</taxon>
        <taxon>Burkholderiales</taxon>
        <taxon>Burkholderiaceae</taxon>
        <taxon>Mycetohabitans</taxon>
    </lineage>
</organism>
<dbReference type="Proteomes" id="UP000243096">
    <property type="component" value="Unassembled WGS sequence"/>
</dbReference>
<dbReference type="OrthoDB" id="7234377at2"/>
<accession>A0A2P5K7Z3</accession>
<dbReference type="InterPro" id="IPR017633">
    <property type="entry name" value="Benz-CoA_dihydrodiol_lyase"/>
</dbReference>
<gene>
    <name evidence="1" type="ORF">B0O95_11216</name>
</gene>
<dbReference type="AlphaFoldDB" id="A0A2P5K7Z3"/>
<comment type="caution">
    <text evidence="1">The sequence shown here is derived from an EMBL/GenBank/DDBJ whole genome shotgun (WGS) entry which is preliminary data.</text>
</comment>
<dbReference type="SUPFAM" id="SSF52096">
    <property type="entry name" value="ClpP/crotonase"/>
    <property type="match status" value="2"/>
</dbReference>
<dbReference type="NCBIfam" id="TIGR03222">
    <property type="entry name" value="benzo_boxC"/>
    <property type="match status" value="1"/>
</dbReference>
<dbReference type="EMBL" id="PRDW01000012">
    <property type="protein sequence ID" value="PPB82839.1"/>
    <property type="molecule type" value="Genomic_DNA"/>
</dbReference>
<dbReference type="RefSeq" id="WP_104078068.1">
    <property type="nucleotide sequence ID" value="NZ_CP062179.1"/>
</dbReference>
<evidence type="ECO:0000313" key="2">
    <source>
        <dbReference type="Proteomes" id="UP000243096"/>
    </source>
</evidence>
<protein>
    <submittedName>
        <fullName evidence="1">2,3-dihydro-2,3-dihydroxybenzoyl-CoA ring cleavage enzyme</fullName>
    </submittedName>
</protein>